<dbReference type="FunFam" id="1.10.510.10:FF:000020">
    <property type="entry name" value="serine/threonine-protein kinase D6PK-like"/>
    <property type="match status" value="1"/>
</dbReference>
<evidence type="ECO:0000256" key="2">
    <source>
        <dbReference type="ARBA" id="ARBA00012513"/>
    </source>
</evidence>
<dbReference type="FunFam" id="3.30.200.20:FF:000351">
    <property type="entry name" value="protein kinase PINOID 2"/>
    <property type="match status" value="1"/>
</dbReference>
<evidence type="ECO:0000256" key="3">
    <source>
        <dbReference type="ARBA" id="ARBA00022473"/>
    </source>
</evidence>
<dbReference type="CDD" id="cd05574">
    <property type="entry name" value="STKc_phototropin_like"/>
    <property type="match status" value="1"/>
</dbReference>
<dbReference type="InterPro" id="IPR000719">
    <property type="entry name" value="Prot_kinase_dom"/>
</dbReference>
<comment type="catalytic activity">
    <reaction evidence="11">
        <text>L-seryl-[protein] + ATP = O-phospho-L-seryl-[protein] + ADP + H(+)</text>
        <dbReference type="Rhea" id="RHEA:17989"/>
        <dbReference type="Rhea" id="RHEA-COMP:9863"/>
        <dbReference type="Rhea" id="RHEA-COMP:11604"/>
        <dbReference type="ChEBI" id="CHEBI:15378"/>
        <dbReference type="ChEBI" id="CHEBI:29999"/>
        <dbReference type="ChEBI" id="CHEBI:30616"/>
        <dbReference type="ChEBI" id="CHEBI:83421"/>
        <dbReference type="ChEBI" id="CHEBI:456216"/>
        <dbReference type="EC" id="2.7.11.1"/>
    </reaction>
</comment>
<proteinExistence type="inferred from homology"/>
<comment type="similarity">
    <text evidence="1">Belongs to the protein kinase superfamily. AGC Ser/Thr protein kinase family.</text>
</comment>
<organism evidence="14 15">
    <name type="scientific">Panicum virgatum</name>
    <name type="common">Blackwell switchgrass</name>
    <dbReference type="NCBI Taxonomy" id="38727"/>
    <lineage>
        <taxon>Eukaryota</taxon>
        <taxon>Viridiplantae</taxon>
        <taxon>Streptophyta</taxon>
        <taxon>Embryophyta</taxon>
        <taxon>Tracheophyta</taxon>
        <taxon>Spermatophyta</taxon>
        <taxon>Magnoliopsida</taxon>
        <taxon>Liliopsida</taxon>
        <taxon>Poales</taxon>
        <taxon>Poaceae</taxon>
        <taxon>PACMAD clade</taxon>
        <taxon>Panicoideae</taxon>
        <taxon>Panicodae</taxon>
        <taxon>Paniceae</taxon>
        <taxon>Panicinae</taxon>
        <taxon>Panicum</taxon>
        <taxon>Panicum sect. Hiantes</taxon>
    </lineage>
</organism>
<dbReference type="InterPro" id="IPR008271">
    <property type="entry name" value="Ser/Thr_kinase_AS"/>
</dbReference>
<evidence type="ECO:0000256" key="1">
    <source>
        <dbReference type="ARBA" id="ARBA00009903"/>
    </source>
</evidence>
<dbReference type="InterPro" id="IPR011009">
    <property type="entry name" value="Kinase-like_dom_sf"/>
</dbReference>
<feature type="region of interest" description="Disordered" evidence="12">
    <location>
        <begin position="298"/>
        <end position="329"/>
    </location>
</feature>
<feature type="domain" description="Protein kinase" evidence="13">
    <location>
        <begin position="99"/>
        <end position="447"/>
    </location>
</feature>
<keyword evidence="6" id="KW-0547">Nucleotide-binding</keyword>
<keyword evidence="9" id="KW-0927">Auxin signaling pathway</keyword>
<dbReference type="GO" id="GO:0004674">
    <property type="term" value="F:protein serine/threonine kinase activity"/>
    <property type="evidence" value="ECO:0007669"/>
    <property type="project" value="UniProtKB-KW"/>
</dbReference>
<sequence length="501" mass="55730">MILAYIIIHANGEKRASMATIREESDYDSSRSSLTAPGSRRSWISDIGSSSSVSGRSFGGGWDAPAPSCRHKPHKANQAEWEAIRRVRAAAGRIGLEHFRLVRRLGSGDLGNVYLCQLREPWSTGCLYAMKVVDKDALAFRKKLRRAEVEREILRTLDHPFLPTLYADFEASHYACLVMEFCPGGDLHVARQRQPGKRFSISSARFYVAETVLALEYLHMMGVVYRDLKPENVLVRGDGHIMLSDFDLSLKCDVVPRLLRHNSLPHNANAPAKPSCVPPIQPVLSCLFKGVHKCHAKEEAAPKKPGDDEAASADGASSEPADTTNPELVVEPVSARSKSFVGTHEYLAPEVISGQGHGSAVDWWTLGVFMYEMIYGRTPFKGESNEKTLANIIKQPLAFPRVAAASGREWDEHLRAQDLMAQLLAKNPKKRLGGCTGSAEVKRHGFFRGVNWALVRSVRPPEVPKPLPAVPPAPKKVMVMSRKERREPYNPVRSDERFEYF</sequence>
<keyword evidence="8" id="KW-0067">ATP-binding</keyword>
<evidence type="ECO:0000256" key="4">
    <source>
        <dbReference type="ARBA" id="ARBA00022527"/>
    </source>
</evidence>
<dbReference type="Gene3D" id="1.10.510.10">
    <property type="entry name" value="Transferase(Phosphotransferase) domain 1"/>
    <property type="match status" value="1"/>
</dbReference>
<gene>
    <name evidence="14" type="ORF">PVAP13_5NG066986</name>
</gene>
<dbReference type="SMART" id="SM00220">
    <property type="entry name" value="S_TKc"/>
    <property type="match status" value="1"/>
</dbReference>
<evidence type="ECO:0000256" key="11">
    <source>
        <dbReference type="ARBA" id="ARBA00048679"/>
    </source>
</evidence>
<evidence type="ECO:0000259" key="13">
    <source>
        <dbReference type="PROSITE" id="PS50011"/>
    </source>
</evidence>
<dbReference type="Proteomes" id="UP000823388">
    <property type="component" value="Chromosome 5N"/>
</dbReference>
<evidence type="ECO:0000313" key="14">
    <source>
        <dbReference type="EMBL" id="KAG2586700.1"/>
    </source>
</evidence>
<dbReference type="GO" id="GO:0009791">
    <property type="term" value="P:post-embryonic development"/>
    <property type="evidence" value="ECO:0007669"/>
    <property type="project" value="UniProtKB-ARBA"/>
</dbReference>
<keyword evidence="3" id="KW-0217">Developmental protein</keyword>
<evidence type="ECO:0000313" key="15">
    <source>
        <dbReference type="Proteomes" id="UP000823388"/>
    </source>
</evidence>
<evidence type="ECO:0000256" key="10">
    <source>
        <dbReference type="ARBA" id="ARBA00047899"/>
    </source>
</evidence>
<dbReference type="GO" id="GO:0009734">
    <property type="term" value="P:auxin-activated signaling pathway"/>
    <property type="evidence" value="ECO:0007669"/>
    <property type="project" value="UniProtKB-KW"/>
</dbReference>
<feature type="compositionally biased region" description="Basic and acidic residues" evidence="12">
    <location>
        <begin position="298"/>
        <end position="307"/>
    </location>
</feature>
<evidence type="ECO:0000256" key="8">
    <source>
        <dbReference type="ARBA" id="ARBA00022840"/>
    </source>
</evidence>
<evidence type="ECO:0000256" key="6">
    <source>
        <dbReference type="ARBA" id="ARBA00022741"/>
    </source>
</evidence>
<dbReference type="PROSITE" id="PS50011">
    <property type="entry name" value="PROTEIN_KINASE_DOM"/>
    <property type="match status" value="1"/>
</dbReference>
<dbReference type="EC" id="2.7.11.1" evidence="2"/>
<evidence type="ECO:0000256" key="5">
    <source>
        <dbReference type="ARBA" id="ARBA00022679"/>
    </source>
</evidence>
<evidence type="ECO:0000256" key="7">
    <source>
        <dbReference type="ARBA" id="ARBA00022777"/>
    </source>
</evidence>
<dbReference type="GO" id="GO:0048608">
    <property type="term" value="P:reproductive structure development"/>
    <property type="evidence" value="ECO:0007669"/>
    <property type="project" value="UniProtKB-ARBA"/>
</dbReference>
<reference evidence="14" key="1">
    <citation type="submission" date="2020-05" db="EMBL/GenBank/DDBJ databases">
        <title>WGS assembly of Panicum virgatum.</title>
        <authorList>
            <person name="Lovell J.T."/>
            <person name="Jenkins J."/>
            <person name="Shu S."/>
            <person name="Juenger T.E."/>
            <person name="Schmutz J."/>
        </authorList>
    </citation>
    <scope>NUCLEOTIDE SEQUENCE</scope>
    <source>
        <strain evidence="14">AP13</strain>
    </source>
</reference>
<dbReference type="GO" id="GO:0005524">
    <property type="term" value="F:ATP binding"/>
    <property type="evidence" value="ECO:0007669"/>
    <property type="project" value="UniProtKB-KW"/>
</dbReference>
<comment type="catalytic activity">
    <reaction evidence="10">
        <text>L-threonyl-[protein] + ATP = O-phospho-L-threonyl-[protein] + ADP + H(+)</text>
        <dbReference type="Rhea" id="RHEA:46608"/>
        <dbReference type="Rhea" id="RHEA-COMP:11060"/>
        <dbReference type="Rhea" id="RHEA-COMP:11605"/>
        <dbReference type="ChEBI" id="CHEBI:15378"/>
        <dbReference type="ChEBI" id="CHEBI:30013"/>
        <dbReference type="ChEBI" id="CHEBI:30616"/>
        <dbReference type="ChEBI" id="CHEBI:61977"/>
        <dbReference type="ChEBI" id="CHEBI:456216"/>
        <dbReference type="EC" id="2.7.11.1"/>
    </reaction>
</comment>
<comment type="caution">
    <text evidence="14">The sequence shown here is derived from an EMBL/GenBank/DDBJ whole genome shotgun (WGS) entry which is preliminary data.</text>
</comment>
<accession>A0A8T0RNC3</accession>
<name>A0A8T0RNC3_PANVG</name>
<dbReference type="AlphaFoldDB" id="A0A8T0RNC3"/>
<dbReference type="GO" id="GO:0048367">
    <property type="term" value="P:shoot system development"/>
    <property type="evidence" value="ECO:0007669"/>
    <property type="project" value="UniProtKB-ARBA"/>
</dbReference>
<dbReference type="GO" id="GO:0099402">
    <property type="term" value="P:plant organ development"/>
    <property type="evidence" value="ECO:0007669"/>
    <property type="project" value="UniProtKB-ARBA"/>
</dbReference>
<keyword evidence="5" id="KW-0808">Transferase</keyword>
<dbReference type="SUPFAM" id="SSF56112">
    <property type="entry name" value="Protein kinase-like (PK-like)"/>
    <property type="match status" value="1"/>
</dbReference>
<dbReference type="PROSITE" id="PS00108">
    <property type="entry name" value="PROTEIN_KINASE_ST"/>
    <property type="match status" value="1"/>
</dbReference>
<dbReference type="Pfam" id="PF00069">
    <property type="entry name" value="Pkinase"/>
    <property type="match status" value="2"/>
</dbReference>
<dbReference type="PANTHER" id="PTHR45637">
    <property type="entry name" value="FLIPPASE KINASE 1-RELATED"/>
    <property type="match status" value="1"/>
</dbReference>
<feature type="compositionally biased region" description="Low complexity" evidence="12">
    <location>
        <begin position="312"/>
        <end position="322"/>
    </location>
</feature>
<keyword evidence="4" id="KW-0723">Serine/threonine-protein kinase</keyword>
<dbReference type="Gene3D" id="3.30.200.20">
    <property type="entry name" value="Phosphorylase Kinase, domain 1"/>
    <property type="match status" value="1"/>
</dbReference>
<evidence type="ECO:0000256" key="9">
    <source>
        <dbReference type="ARBA" id="ARBA00023294"/>
    </source>
</evidence>
<protein>
    <recommendedName>
        <fullName evidence="2">non-specific serine/threonine protein kinase</fullName>
        <ecNumber evidence="2">2.7.11.1</ecNumber>
    </recommendedName>
</protein>
<dbReference type="EMBL" id="CM029046">
    <property type="protein sequence ID" value="KAG2586700.1"/>
    <property type="molecule type" value="Genomic_DNA"/>
</dbReference>
<dbReference type="FunFam" id="1.10.510.10:FF:000277">
    <property type="entry name" value="protein kinase PINOID"/>
    <property type="match status" value="1"/>
</dbReference>
<dbReference type="OrthoDB" id="432483at2759"/>
<keyword evidence="15" id="KW-1185">Reference proteome</keyword>
<feature type="region of interest" description="Disordered" evidence="12">
    <location>
        <begin position="481"/>
        <end position="501"/>
    </location>
</feature>
<evidence type="ECO:0000256" key="12">
    <source>
        <dbReference type="SAM" id="MobiDB-lite"/>
    </source>
</evidence>
<keyword evidence="7" id="KW-0418">Kinase</keyword>